<comment type="caution">
    <text evidence="2">The sequence shown here is derived from an EMBL/GenBank/DDBJ whole genome shotgun (WGS) entry which is preliminary data.</text>
</comment>
<name>A0A4C1ZDT1_EUMVA</name>
<reference evidence="2 3" key="1">
    <citation type="journal article" date="2019" name="Commun. Biol.">
        <title>The bagworm genome reveals a unique fibroin gene that provides high tensile strength.</title>
        <authorList>
            <person name="Kono N."/>
            <person name="Nakamura H."/>
            <person name="Ohtoshi R."/>
            <person name="Tomita M."/>
            <person name="Numata K."/>
            <person name="Arakawa K."/>
        </authorList>
    </citation>
    <scope>NUCLEOTIDE SEQUENCE [LARGE SCALE GENOMIC DNA]</scope>
</reference>
<dbReference type="EMBL" id="BGZK01001825">
    <property type="protein sequence ID" value="GBP86931.1"/>
    <property type="molecule type" value="Genomic_DNA"/>
</dbReference>
<evidence type="ECO:0000313" key="3">
    <source>
        <dbReference type="Proteomes" id="UP000299102"/>
    </source>
</evidence>
<proteinExistence type="predicted"/>
<dbReference type="AlphaFoldDB" id="A0A4C1ZDT1"/>
<accession>A0A4C1ZDT1</accession>
<organism evidence="2 3">
    <name type="scientific">Eumeta variegata</name>
    <name type="common">Bagworm moth</name>
    <name type="synonym">Eumeta japonica</name>
    <dbReference type="NCBI Taxonomy" id="151549"/>
    <lineage>
        <taxon>Eukaryota</taxon>
        <taxon>Metazoa</taxon>
        <taxon>Ecdysozoa</taxon>
        <taxon>Arthropoda</taxon>
        <taxon>Hexapoda</taxon>
        <taxon>Insecta</taxon>
        <taxon>Pterygota</taxon>
        <taxon>Neoptera</taxon>
        <taxon>Endopterygota</taxon>
        <taxon>Lepidoptera</taxon>
        <taxon>Glossata</taxon>
        <taxon>Ditrysia</taxon>
        <taxon>Tineoidea</taxon>
        <taxon>Psychidae</taxon>
        <taxon>Oiketicinae</taxon>
        <taxon>Eumeta</taxon>
    </lineage>
</organism>
<dbReference type="Proteomes" id="UP000299102">
    <property type="component" value="Unassembled WGS sequence"/>
</dbReference>
<evidence type="ECO:0000313" key="2">
    <source>
        <dbReference type="EMBL" id="GBP86931.1"/>
    </source>
</evidence>
<keyword evidence="3" id="KW-1185">Reference proteome</keyword>
<feature type="region of interest" description="Disordered" evidence="1">
    <location>
        <begin position="1"/>
        <end position="25"/>
    </location>
</feature>
<sequence>MKNLEFKPLSATPRPEPQPAKTDERSTYFFMDLPLHCTFRGRTEPHREVNSVTSVFLVPFPGSTPERQRRGRERAIDARNGNAAPAGVSSGKRPTSKFFAGPD</sequence>
<gene>
    <name evidence="2" type="ORF">EVAR_60913_1</name>
</gene>
<evidence type="ECO:0000256" key="1">
    <source>
        <dbReference type="SAM" id="MobiDB-lite"/>
    </source>
</evidence>
<protein>
    <submittedName>
        <fullName evidence="2">Uncharacterized protein</fullName>
    </submittedName>
</protein>
<feature type="region of interest" description="Disordered" evidence="1">
    <location>
        <begin position="60"/>
        <end position="103"/>
    </location>
</feature>